<dbReference type="Gene3D" id="3.40.630.30">
    <property type="match status" value="1"/>
</dbReference>
<dbReference type="Proteomes" id="UP000701801">
    <property type="component" value="Unassembled WGS sequence"/>
</dbReference>
<keyword evidence="2" id="KW-1185">Reference proteome</keyword>
<evidence type="ECO:0008006" key="3">
    <source>
        <dbReference type="Google" id="ProtNLM"/>
    </source>
</evidence>
<dbReference type="OrthoDB" id="4738875at2759"/>
<comment type="caution">
    <text evidence="1">The sequence shown here is derived from an EMBL/GenBank/DDBJ whole genome shotgun (WGS) entry which is preliminary data.</text>
</comment>
<gene>
    <name evidence="1" type="ORF">HYALB_00012021</name>
</gene>
<reference evidence="1" key="1">
    <citation type="submission" date="2021-07" db="EMBL/GenBank/DDBJ databases">
        <authorList>
            <person name="Durling M."/>
        </authorList>
    </citation>
    <scope>NUCLEOTIDE SEQUENCE</scope>
</reference>
<name>A0A9N9LTI1_9HELO</name>
<protein>
    <recommendedName>
        <fullName evidence="3">N-acetyltransferase domain-containing protein</fullName>
    </recommendedName>
</protein>
<proteinExistence type="predicted"/>
<sequence length="231" mass="26880">MATLNPAYELSTAVPADMDEVFRMMEVAYYNDAVWKHARKNVRDEDLHVWFMKFVAPRWDMPDTETFKIVDRASGRIIAWTALQYPWKHRPAMTKELQDLANDHTPPSDFYWPEGFFIPPWDAFLEVMYSANSHDYNPEEDYHRKGTMVHPTFQKQGLGTILTQHTNSISARTGGRTWAPARPSSYKMFLNERFRDVAVIDNQTERWGGTKEEGLNYLLRRDEVDVGALGV</sequence>
<organism evidence="1 2">
    <name type="scientific">Hymenoscyphus albidus</name>
    <dbReference type="NCBI Taxonomy" id="595503"/>
    <lineage>
        <taxon>Eukaryota</taxon>
        <taxon>Fungi</taxon>
        <taxon>Dikarya</taxon>
        <taxon>Ascomycota</taxon>
        <taxon>Pezizomycotina</taxon>
        <taxon>Leotiomycetes</taxon>
        <taxon>Helotiales</taxon>
        <taxon>Helotiaceae</taxon>
        <taxon>Hymenoscyphus</taxon>
    </lineage>
</organism>
<accession>A0A9N9LTI1</accession>
<dbReference type="SUPFAM" id="SSF55729">
    <property type="entry name" value="Acyl-CoA N-acyltransferases (Nat)"/>
    <property type="match status" value="1"/>
</dbReference>
<dbReference type="InterPro" id="IPR016181">
    <property type="entry name" value="Acyl_CoA_acyltransferase"/>
</dbReference>
<evidence type="ECO:0000313" key="2">
    <source>
        <dbReference type="Proteomes" id="UP000701801"/>
    </source>
</evidence>
<evidence type="ECO:0000313" key="1">
    <source>
        <dbReference type="EMBL" id="CAG8978159.1"/>
    </source>
</evidence>
<dbReference type="EMBL" id="CAJVRM010000242">
    <property type="protein sequence ID" value="CAG8978159.1"/>
    <property type="molecule type" value="Genomic_DNA"/>
</dbReference>
<dbReference type="AlphaFoldDB" id="A0A9N9LTI1"/>